<proteinExistence type="predicted"/>
<reference evidence="1 2" key="1">
    <citation type="submission" date="2017-07" db="EMBL/GenBank/DDBJ databases">
        <title>Isolation and whole genome analysis of endospore-forming bacteria from heroin.</title>
        <authorList>
            <person name="Kalinowski J."/>
            <person name="Ahrens B."/>
            <person name="Al-Dilaimi A."/>
            <person name="Winkler A."/>
            <person name="Wibberg D."/>
            <person name="Schleenbecker U."/>
            <person name="Ruckert C."/>
            <person name="Wolfel R."/>
            <person name="Grass G."/>
        </authorList>
    </citation>
    <scope>NUCLEOTIDE SEQUENCE [LARGE SCALE GENOMIC DNA]</scope>
    <source>
        <strain evidence="1 2">7528</strain>
    </source>
</reference>
<dbReference type="Gene3D" id="3.30.200.20">
    <property type="entry name" value="Phosphorylase Kinase, domain 1"/>
    <property type="match status" value="1"/>
</dbReference>
<dbReference type="SUPFAM" id="SSF56112">
    <property type="entry name" value="Protein kinase-like (PK-like)"/>
    <property type="match status" value="1"/>
</dbReference>
<dbReference type="AlphaFoldDB" id="A0A268A7K9"/>
<dbReference type="Gene3D" id="1.10.510.10">
    <property type="entry name" value="Transferase(Phosphotransferase) domain 1"/>
    <property type="match status" value="1"/>
</dbReference>
<comment type="caution">
    <text evidence="1">The sequence shown here is derived from an EMBL/GenBank/DDBJ whole genome shotgun (WGS) entry which is preliminary data.</text>
</comment>
<sequence length="212" mass="24128">MADFEQIAEQIHMSGSDTMPHLTAYPSSLVLIGTGRSAFAFRLTESSKVMKVFFPAFRHIAAEEAEIYKTLESNHFFPALHAAGNGYLVMDYIPGHTLYECLREGIPVTDRHIADIDNALVAAAAEGLNPSDIHLRNILITPAGDIRLIDPARFRQQKHCTQWEDLHRAYDRFYKKRLFPKKIPGFLLELIAYLYKRRKSFTIQAPSNKAIH</sequence>
<dbReference type="PANTHER" id="PTHR37171">
    <property type="entry name" value="SERINE/THREONINE-PROTEIN KINASE YRZF-RELATED"/>
    <property type="match status" value="1"/>
</dbReference>
<dbReference type="RefSeq" id="WP_095261437.1">
    <property type="nucleotide sequence ID" value="NZ_NPBD01000016.1"/>
</dbReference>
<dbReference type="InterPro" id="IPR011009">
    <property type="entry name" value="Kinase-like_dom_sf"/>
</dbReference>
<accession>A0A268A7K9</accession>
<gene>
    <name evidence="1" type="ORF">CHH64_15300</name>
</gene>
<dbReference type="InterPro" id="IPR052396">
    <property type="entry name" value="Meiotic_Drive_Suppr_Kinase"/>
</dbReference>
<evidence type="ECO:0000313" key="2">
    <source>
        <dbReference type="Proteomes" id="UP000216013"/>
    </source>
</evidence>
<name>A0A268A7K9_9BACI</name>
<dbReference type="Proteomes" id="UP000216013">
    <property type="component" value="Unassembled WGS sequence"/>
</dbReference>
<protein>
    <recommendedName>
        <fullName evidence="3">Serine/threonine protein kinase</fullName>
    </recommendedName>
</protein>
<evidence type="ECO:0000313" key="1">
    <source>
        <dbReference type="EMBL" id="PAD20108.1"/>
    </source>
</evidence>
<dbReference type="EMBL" id="NPBV01000025">
    <property type="protein sequence ID" value="PAD20108.1"/>
    <property type="molecule type" value="Genomic_DNA"/>
</dbReference>
<evidence type="ECO:0008006" key="3">
    <source>
        <dbReference type="Google" id="ProtNLM"/>
    </source>
</evidence>
<organism evidence="1 2">
    <name type="scientific">Terribacillus saccharophilus</name>
    <dbReference type="NCBI Taxonomy" id="361277"/>
    <lineage>
        <taxon>Bacteria</taxon>
        <taxon>Bacillati</taxon>
        <taxon>Bacillota</taxon>
        <taxon>Bacilli</taxon>
        <taxon>Bacillales</taxon>
        <taxon>Bacillaceae</taxon>
        <taxon>Terribacillus</taxon>
    </lineage>
</organism>
<dbReference type="PANTHER" id="PTHR37171:SF1">
    <property type="entry name" value="SERINE_THREONINE-PROTEIN KINASE YRZF-RELATED"/>
    <property type="match status" value="1"/>
</dbReference>